<dbReference type="Gramene" id="PRQ46215">
    <property type="protein sequence ID" value="PRQ46215"/>
    <property type="gene ID" value="RchiOBHm_Chr2g0086641"/>
</dbReference>
<dbReference type="AlphaFoldDB" id="A0A2P6RIF8"/>
<dbReference type="EMBL" id="PDCK01000040">
    <property type="protein sequence ID" value="PRQ46215.1"/>
    <property type="molecule type" value="Genomic_DNA"/>
</dbReference>
<dbReference type="Proteomes" id="UP000238479">
    <property type="component" value="Chromosome 2"/>
</dbReference>
<evidence type="ECO:0000313" key="1">
    <source>
        <dbReference type="EMBL" id="PRQ46215.1"/>
    </source>
</evidence>
<comment type="caution">
    <text evidence="1">The sequence shown here is derived from an EMBL/GenBank/DDBJ whole genome shotgun (WGS) entry which is preliminary data.</text>
</comment>
<keyword evidence="2" id="KW-1185">Reference proteome</keyword>
<sequence length="131" mass="14859">MATKMMLQCVLEGSISVHDMEVEHRPYHRNCSCAMHKMKGSCSNDACSHQSNISFPRKQPQSCCWLNTTEQRRLSAPFHAKYTNIHSSGCSAVSTAQQEEKRGNRGTKACHIYLTESSEQDDFLSTLYSFF</sequence>
<proteinExistence type="predicted"/>
<gene>
    <name evidence="1" type="ORF">RchiOBHm_Chr2g0086641</name>
</gene>
<name>A0A2P6RIF8_ROSCH</name>
<dbReference type="PANTHER" id="PTHR35121">
    <property type="entry name" value="HOMEODOMAIN PROTEIN 8, PUTATIVE-RELATED"/>
    <property type="match status" value="1"/>
</dbReference>
<evidence type="ECO:0000313" key="2">
    <source>
        <dbReference type="Proteomes" id="UP000238479"/>
    </source>
</evidence>
<protein>
    <submittedName>
        <fullName evidence="1">Uncharacterized protein</fullName>
    </submittedName>
</protein>
<dbReference type="PANTHER" id="PTHR35121:SF4">
    <property type="entry name" value="SWIM-TYPE DOMAIN-CONTAINING PROTEIN"/>
    <property type="match status" value="1"/>
</dbReference>
<organism evidence="1 2">
    <name type="scientific">Rosa chinensis</name>
    <name type="common">China rose</name>
    <dbReference type="NCBI Taxonomy" id="74649"/>
    <lineage>
        <taxon>Eukaryota</taxon>
        <taxon>Viridiplantae</taxon>
        <taxon>Streptophyta</taxon>
        <taxon>Embryophyta</taxon>
        <taxon>Tracheophyta</taxon>
        <taxon>Spermatophyta</taxon>
        <taxon>Magnoliopsida</taxon>
        <taxon>eudicotyledons</taxon>
        <taxon>Gunneridae</taxon>
        <taxon>Pentapetalae</taxon>
        <taxon>rosids</taxon>
        <taxon>fabids</taxon>
        <taxon>Rosales</taxon>
        <taxon>Rosaceae</taxon>
        <taxon>Rosoideae</taxon>
        <taxon>Rosoideae incertae sedis</taxon>
        <taxon>Rosa</taxon>
    </lineage>
</organism>
<accession>A0A2P6RIF8</accession>
<reference evidence="1 2" key="1">
    <citation type="journal article" date="2018" name="Nat. Genet.">
        <title>The Rosa genome provides new insights in the design of modern roses.</title>
        <authorList>
            <person name="Bendahmane M."/>
        </authorList>
    </citation>
    <scope>NUCLEOTIDE SEQUENCE [LARGE SCALE GENOMIC DNA]</scope>
    <source>
        <strain evidence="2">cv. Old Blush</strain>
    </source>
</reference>